<dbReference type="AlphaFoldDB" id="A0A4Q4S9S9"/>
<proteinExistence type="predicted"/>
<dbReference type="EMBL" id="PEJP01000017">
    <property type="protein sequence ID" value="RYO66990.1"/>
    <property type="molecule type" value="Genomic_DNA"/>
</dbReference>
<comment type="caution">
    <text evidence="2">The sequence shown here is derived from an EMBL/GenBank/DDBJ whole genome shotgun (WGS) entry which is preliminary data.</text>
</comment>
<dbReference type="OrthoDB" id="3763466at2759"/>
<evidence type="ECO:0000256" key="1">
    <source>
        <dbReference type="SAM" id="MobiDB-lite"/>
    </source>
</evidence>
<evidence type="ECO:0000313" key="3">
    <source>
        <dbReference type="Proteomes" id="UP000293823"/>
    </source>
</evidence>
<feature type="compositionally biased region" description="Acidic residues" evidence="1">
    <location>
        <begin position="419"/>
        <end position="437"/>
    </location>
</feature>
<evidence type="ECO:0000313" key="2">
    <source>
        <dbReference type="EMBL" id="RYO66990.1"/>
    </source>
</evidence>
<accession>A0A4Q4S9S9</accession>
<dbReference type="Proteomes" id="UP000293823">
    <property type="component" value="Unassembled WGS sequence"/>
</dbReference>
<protein>
    <submittedName>
        <fullName evidence="2">Uncharacterized protein</fullName>
    </submittedName>
</protein>
<organism evidence="2 3">
    <name type="scientific">Alternaria arborescens</name>
    <dbReference type="NCBI Taxonomy" id="156630"/>
    <lineage>
        <taxon>Eukaryota</taxon>
        <taxon>Fungi</taxon>
        <taxon>Dikarya</taxon>
        <taxon>Ascomycota</taxon>
        <taxon>Pezizomycotina</taxon>
        <taxon>Dothideomycetes</taxon>
        <taxon>Pleosporomycetidae</taxon>
        <taxon>Pleosporales</taxon>
        <taxon>Pleosporineae</taxon>
        <taxon>Pleosporaceae</taxon>
        <taxon>Alternaria</taxon>
        <taxon>Alternaria sect. Alternaria</taxon>
    </lineage>
</organism>
<reference evidence="3" key="1">
    <citation type="journal article" date="2019" name="bioRxiv">
        <title>Genomics, evolutionary history and diagnostics of the Alternaria alternata species group including apple and Asian pear pathotypes.</title>
        <authorList>
            <person name="Armitage A.D."/>
            <person name="Cockerton H.M."/>
            <person name="Sreenivasaprasad S."/>
            <person name="Woodhall J.W."/>
            <person name="Lane C.R."/>
            <person name="Harrison R.J."/>
            <person name="Clarkson J.P."/>
        </authorList>
    </citation>
    <scope>NUCLEOTIDE SEQUENCE [LARGE SCALE GENOMIC DNA]</scope>
    <source>
        <strain evidence="3">RGR 97.0016</strain>
    </source>
</reference>
<feature type="region of interest" description="Disordered" evidence="1">
    <location>
        <begin position="417"/>
        <end position="450"/>
    </location>
</feature>
<name>A0A4Q4S9S9_9PLEO</name>
<keyword evidence="3" id="KW-1185">Reference proteome</keyword>
<gene>
    <name evidence="2" type="ORF">AA0113_g5060</name>
</gene>
<sequence>MRSSFVRFEIDFYGMWPALLCTATLDLVQLTSYSAKRRGSRFMSDARNIDKEVEQLELKKRYLLTKRLMLHGQYNDWLNDLVLHRTVIPYSRAWNRALTAQMHSRLPREVRDMIYGYLWYFDPKRTSLHDVGTRRLRQYHDFQCSPGATDVIQIHGLLLDLAQNLYRGNSHNSTELCDKSALPHHISPAHVGLEMAKEIGISFYHTVNLAGLLQCGAESIRSVMNKYCFDLGLLTTDLIRTLTVHCKMDRYRAPRPCCKPAITCQHTASEIGHVRKSALEMDFGAFFDIKDKQDFKLHNILYQRSIRMEVLAEVIEALASVVQHLKQHGACVTVSWTYRGRWEKYNRPPPRRGLVDRDITDFFDLPRSLWVYNMRKTYSASRGWILPRRYHESHEVDPRLGSRNTDTFNHIVHNMYADSNEEQGTTDEEEEEEEEEDDVKRGKRFQVEGF</sequence>